<organism evidence="2 3">
    <name type="scientific">Trichinella murrelli</name>
    <dbReference type="NCBI Taxonomy" id="144512"/>
    <lineage>
        <taxon>Eukaryota</taxon>
        <taxon>Metazoa</taxon>
        <taxon>Ecdysozoa</taxon>
        <taxon>Nematoda</taxon>
        <taxon>Enoplea</taxon>
        <taxon>Dorylaimia</taxon>
        <taxon>Trichinellida</taxon>
        <taxon>Trichinellidae</taxon>
        <taxon>Trichinella</taxon>
    </lineage>
</organism>
<evidence type="ECO:0000313" key="2">
    <source>
        <dbReference type="EMBL" id="KRX45538.1"/>
    </source>
</evidence>
<dbReference type="AlphaFoldDB" id="A0A0V0U2N6"/>
<reference evidence="2 3" key="1">
    <citation type="submission" date="2015-01" db="EMBL/GenBank/DDBJ databases">
        <title>Evolution of Trichinella species and genotypes.</title>
        <authorList>
            <person name="Korhonen P.K."/>
            <person name="Edoardo P."/>
            <person name="Giuseppe L.R."/>
            <person name="Gasser R.B."/>
        </authorList>
    </citation>
    <scope>NUCLEOTIDE SEQUENCE [LARGE SCALE GENOMIC DNA]</scope>
    <source>
        <strain evidence="2">ISS417</strain>
    </source>
</reference>
<protein>
    <submittedName>
        <fullName evidence="2">Uncharacterized protein</fullName>
    </submittedName>
</protein>
<dbReference type="Proteomes" id="UP000055048">
    <property type="component" value="Unassembled WGS sequence"/>
</dbReference>
<evidence type="ECO:0000256" key="1">
    <source>
        <dbReference type="SAM" id="MobiDB-lite"/>
    </source>
</evidence>
<dbReference type="EMBL" id="JYDJ01000074">
    <property type="protein sequence ID" value="KRX45538.1"/>
    <property type="molecule type" value="Genomic_DNA"/>
</dbReference>
<feature type="compositionally biased region" description="Polar residues" evidence="1">
    <location>
        <begin position="62"/>
        <end position="82"/>
    </location>
</feature>
<name>A0A0V0U2N6_9BILA</name>
<keyword evidence="3" id="KW-1185">Reference proteome</keyword>
<proteinExistence type="predicted"/>
<sequence length="103" mass="11388">MKKVRPEYIRERVVTPRTPGHVCESILNVCGVTILFLGVRLSSHSLVEYGNMVCGHTSSVLNESASTSDDSTLNVSNESGTPKKSWDTEEVRPERIRESVVTP</sequence>
<accession>A0A0V0U2N6</accession>
<evidence type="ECO:0000313" key="3">
    <source>
        <dbReference type="Proteomes" id="UP000055048"/>
    </source>
</evidence>
<comment type="caution">
    <text evidence="2">The sequence shown here is derived from an EMBL/GenBank/DDBJ whole genome shotgun (WGS) entry which is preliminary data.</text>
</comment>
<gene>
    <name evidence="2" type="ORF">T05_10256</name>
</gene>
<feature type="compositionally biased region" description="Basic and acidic residues" evidence="1">
    <location>
        <begin position="84"/>
        <end position="103"/>
    </location>
</feature>
<feature type="region of interest" description="Disordered" evidence="1">
    <location>
        <begin position="62"/>
        <end position="103"/>
    </location>
</feature>